<dbReference type="GO" id="GO:0005886">
    <property type="term" value="C:plasma membrane"/>
    <property type="evidence" value="ECO:0007669"/>
    <property type="project" value="UniProtKB-SubCell"/>
</dbReference>
<dbReference type="PANTHER" id="PTHR30485:SF1">
    <property type="entry name" value="CYTOCHROME YDHU-RELATED"/>
    <property type="match status" value="1"/>
</dbReference>
<dbReference type="Pfam" id="PF01292">
    <property type="entry name" value="Ni_hydr_CYTB"/>
    <property type="match status" value="1"/>
</dbReference>
<keyword evidence="2" id="KW-1003">Cell membrane</keyword>
<dbReference type="GO" id="GO:0020037">
    <property type="term" value="F:heme binding"/>
    <property type="evidence" value="ECO:0007669"/>
    <property type="project" value="TreeGrafter"/>
</dbReference>
<evidence type="ECO:0000313" key="9">
    <source>
        <dbReference type="EMBL" id="PXW72998.1"/>
    </source>
</evidence>
<feature type="transmembrane region" description="Helical" evidence="7">
    <location>
        <begin position="40"/>
        <end position="60"/>
    </location>
</feature>
<dbReference type="OrthoDB" id="9781740at2"/>
<evidence type="ECO:0000256" key="1">
    <source>
        <dbReference type="ARBA" id="ARBA00004651"/>
    </source>
</evidence>
<feature type="region of interest" description="Disordered" evidence="6">
    <location>
        <begin position="8"/>
        <end position="30"/>
    </location>
</feature>
<reference evidence="9 10" key="1">
    <citation type="submission" date="2018-05" db="EMBL/GenBank/DDBJ databases">
        <title>Genomic Encyclopedia of Type Strains, Phase IV (KMG-IV): sequencing the most valuable type-strain genomes for metagenomic binning, comparative biology and taxonomic classification.</title>
        <authorList>
            <person name="Goeker M."/>
        </authorList>
    </citation>
    <scope>NUCLEOTIDE SEQUENCE [LARGE SCALE GENOMIC DNA]</scope>
    <source>
        <strain evidence="9 10">DSM 3183</strain>
    </source>
</reference>
<comment type="caution">
    <text evidence="9">The sequence shown here is derived from an EMBL/GenBank/DDBJ whole genome shotgun (WGS) entry which is preliminary data.</text>
</comment>
<organism evidence="9 10">
    <name type="scientific">Blastomonas natatoria</name>
    <dbReference type="NCBI Taxonomy" id="34015"/>
    <lineage>
        <taxon>Bacteria</taxon>
        <taxon>Pseudomonadati</taxon>
        <taxon>Pseudomonadota</taxon>
        <taxon>Alphaproteobacteria</taxon>
        <taxon>Sphingomonadales</taxon>
        <taxon>Sphingomonadaceae</taxon>
        <taxon>Blastomonas</taxon>
    </lineage>
</organism>
<evidence type="ECO:0000256" key="4">
    <source>
        <dbReference type="ARBA" id="ARBA00022989"/>
    </source>
</evidence>
<name>A0A2V3UWE2_9SPHN</name>
<dbReference type="InterPro" id="IPR051542">
    <property type="entry name" value="Hydrogenase_cytochrome"/>
</dbReference>
<proteinExistence type="predicted"/>
<dbReference type="SUPFAM" id="SSF81342">
    <property type="entry name" value="Transmembrane di-heme cytochromes"/>
    <property type="match status" value="1"/>
</dbReference>
<dbReference type="EMBL" id="QJJM01000011">
    <property type="protein sequence ID" value="PXW72998.1"/>
    <property type="molecule type" value="Genomic_DNA"/>
</dbReference>
<feature type="domain" description="Cytochrome b561 bacterial/Ni-hydrogenase" evidence="8">
    <location>
        <begin position="34"/>
        <end position="280"/>
    </location>
</feature>
<dbReference type="Gene3D" id="1.20.950.20">
    <property type="entry name" value="Transmembrane di-heme cytochromes, Chain C"/>
    <property type="match status" value="1"/>
</dbReference>
<evidence type="ECO:0000256" key="5">
    <source>
        <dbReference type="ARBA" id="ARBA00023136"/>
    </source>
</evidence>
<dbReference type="InterPro" id="IPR016174">
    <property type="entry name" value="Di-haem_cyt_TM"/>
</dbReference>
<dbReference type="Proteomes" id="UP000248014">
    <property type="component" value="Unassembled WGS sequence"/>
</dbReference>
<evidence type="ECO:0000256" key="6">
    <source>
        <dbReference type="SAM" id="MobiDB-lite"/>
    </source>
</evidence>
<protein>
    <submittedName>
        <fullName evidence="9">Thiosulfate reductase cytochrome b subunit</fullName>
    </submittedName>
</protein>
<evidence type="ECO:0000256" key="7">
    <source>
        <dbReference type="SAM" id="Phobius"/>
    </source>
</evidence>
<feature type="transmembrane region" description="Helical" evidence="7">
    <location>
        <begin position="137"/>
        <end position="160"/>
    </location>
</feature>
<keyword evidence="3 7" id="KW-0812">Transmembrane</keyword>
<evidence type="ECO:0000313" key="10">
    <source>
        <dbReference type="Proteomes" id="UP000248014"/>
    </source>
</evidence>
<dbReference type="GO" id="GO:0009055">
    <property type="term" value="F:electron transfer activity"/>
    <property type="evidence" value="ECO:0007669"/>
    <property type="project" value="InterPro"/>
</dbReference>
<evidence type="ECO:0000259" key="8">
    <source>
        <dbReference type="Pfam" id="PF01292"/>
    </source>
</evidence>
<sequence>MTDMIAALDPADPAPVPVAEPPLAPRVQEPDHSHARTTRLWHWVNLVALITLFMSGLMIFNAHPRLYWGEYGNRDEPAWLVIGQQGPRGFLEIAGSRIDTTGVLGRYEDGEGQMRSRAFPGWATIPTDYNLADARHWHFFFAWIFAFGLLFFMVFSLFNGHIRTMIAMRRAEWHPRALWRTIVDHARFDFHTAPGEAYNPLQKLSYIAVIFVMLPLMIVTGLAMSPGTDAALHFPSMMFGGRQTARSLHFIIAFSLVGFLILHVALVIVHKPLTLLRGMTIGHRR</sequence>
<dbReference type="InterPro" id="IPR011577">
    <property type="entry name" value="Cyt_b561_bac/Ni-Hgenase"/>
</dbReference>
<keyword evidence="5 7" id="KW-0472">Membrane</keyword>
<evidence type="ECO:0000256" key="2">
    <source>
        <dbReference type="ARBA" id="ARBA00022475"/>
    </source>
</evidence>
<keyword evidence="4 7" id="KW-1133">Transmembrane helix</keyword>
<dbReference type="GO" id="GO:0022904">
    <property type="term" value="P:respiratory electron transport chain"/>
    <property type="evidence" value="ECO:0007669"/>
    <property type="project" value="InterPro"/>
</dbReference>
<dbReference type="RefSeq" id="WP_110299681.1">
    <property type="nucleotide sequence ID" value="NZ_QJJM01000011.1"/>
</dbReference>
<gene>
    <name evidence="9" type="ORF">C7451_111120</name>
</gene>
<feature type="compositionally biased region" description="Pro residues" evidence="6">
    <location>
        <begin position="12"/>
        <end position="24"/>
    </location>
</feature>
<feature type="transmembrane region" description="Helical" evidence="7">
    <location>
        <begin position="247"/>
        <end position="269"/>
    </location>
</feature>
<evidence type="ECO:0000256" key="3">
    <source>
        <dbReference type="ARBA" id="ARBA00022692"/>
    </source>
</evidence>
<accession>A0A2V3UWE2</accession>
<dbReference type="AlphaFoldDB" id="A0A2V3UWE2"/>
<keyword evidence="10" id="KW-1185">Reference proteome</keyword>
<feature type="transmembrane region" description="Helical" evidence="7">
    <location>
        <begin position="204"/>
        <end position="227"/>
    </location>
</feature>
<dbReference type="PANTHER" id="PTHR30485">
    <property type="entry name" value="NI/FE-HYDROGENASE 1 B-TYPE CYTOCHROME SUBUNIT"/>
    <property type="match status" value="1"/>
</dbReference>
<comment type="subcellular location">
    <subcellularLocation>
        <location evidence="1">Cell membrane</location>
        <topology evidence="1">Multi-pass membrane protein</topology>
    </subcellularLocation>
</comment>